<dbReference type="InterPro" id="IPR005475">
    <property type="entry name" value="Transketolase-like_Pyr-bd"/>
</dbReference>
<dbReference type="InterPro" id="IPR051157">
    <property type="entry name" value="PDH/Transketolase"/>
</dbReference>
<dbReference type="InterPro" id="IPR033248">
    <property type="entry name" value="Transketolase_C"/>
</dbReference>
<dbReference type="FunFam" id="3.40.50.970:FF:000129">
    <property type="entry name" value="Transketolase"/>
    <property type="match status" value="1"/>
</dbReference>
<dbReference type="PANTHER" id="PTHR43825">
    <property type="entry name" value="PYRUVATE DEHYDROGENASE E1 COMPONENT"/>
    <property type="match status" value="1"/>
</dbReference>
<protein>
    <submittedName>
        <fullName evidence="5">1-deoxy-D-xylulose-5-phosphate synthase</fullName>
    </submittedName>
</protein>
<evidence type="ECO:0000313" key="5">
    <source>
        <dbReference type="EMBL" id="MBO8435764.1"/>
    </source>
</evidence>
<evidence type="ECO:0000256" key="3">
    <source>
        <dbReference type="ARBA" id="ARBA00023052"/>
    </source>
</evidence>
<comment type="cofactor">
    <cofactor evidence="1">
        <name>thiamine diphosphate</name>
        <dbReference type="ChEBI" id="CHEBI:58937"/>
    </cofactor>
</comment>
<comment type="similarity">
    <text evidence="2">Belongs to the transketolase family.</text>
</comment>
<dbReference type="InterPro" id="IPR029061">
    <property type="entry name" value="THDP-binding"/>
</dbReference>
<dbReference type="SMART" id="SM00861">
    <property type="entry name" value="Transket_pyr"/>
    <property type="match status" value="1"/>
</dbReference>
<dbReference type="SUPFAM" id="SSF52518">
    <property type="entry name" value="Thiamin diphosphate-binding fold (THDP-binding)"/>
    <property type="match status" value="1"/>
</dbReference>
<proteinExistence type="inferred from homology"/>
<evidence type="ECO:0000256" key="2">
    <source>
        <dbReference type="ARBA" id="ARBA00007131"/>
    </source>
</evidence>
<keyword evidence="3" id="KW-0786">Thiamine pyrophosphate</keyword>
<dbReference type="Proteomes" id="UP000823615">
    <property type="component" value="Unassembled WGS sequence"/>
</dbReference>
<dbReference type="Gene3D" id="3.40.50.970">
    <property type="match status" value="1"/>
</dbReference>
<accession>A0A9D9E287</accession>
<gene>
    <name evidence="5" type="ORF">IAA97_02135</name>
</gene>
<reference evidence="5" key="2">
    <citation type="journal article" date="2021" name="PeerJ">
        <title>Extensive microbial diversity within the chicken gut microbiome revealed by metagenomics and culture.</title>
        <authorList>
            <person name="Gilroy R."/>
            <person name="Ravi A."/>
            <person name="Getino M."/>
            <person name="Pursley I."/>
            <person name="Horton D.L."/>
            <person name="Alikhan N.F."/>
            <person name="Baker D."/>
            <person name="Gharbi K."/>
            <person name="Hall N."/>
            <person name="Watson M."/>
            <person name="Adriaenssens E.M."/>
            <person name="Foster-Nyarko E."/>
            <person name="Jarju S."/>
            <person name="Secka A."/>
            <person name="Antonio M."/>
            <person name="Oren A."/>
            <person name="Chaudhuri R.R."/>
            <person name="La Ragione R."/>
            <person name="Hildebrand F."/>
            <person name="Pallen M.J."/>
        </authorList>
    </citation>
    <scope>NUCLEOTIDE SEQUENCE</scope>
    <source>
        <strain evidence="5">7293</strain>
    </source>
</reference>
<reference evidence="5" key="1">
    <citation type="submission" date="2020-10" db="EMBL/GenBank/DDBJ databases">
        <authorList>
            <person name="Gilroy R."/>
        </authorList>
    </citation>
    <scope>NUCLEOTIDE SEQUENCE</scope>
    <source>
        <strain evidence="5">7293</strain>
    </source>
</reference>
<dbReference type="AlphaFoldDB" id="A0A9D9E287"/>
<name>A0A9D9E287_9SPIO</name>
<dbReference type="InterPro" id="IPR009014">
    <property type="entry name" value="Transketo_C/PFOR_II"/>
</dbReference>
<dbReference type="Pfam" id="PF02780">
    <property type="entry name" value="Transketolase_C"/>
    <property type="match status" value="1"/>
</dbReference>
<dbReference type="Pfam" id="PF02779">
    <property type="entry name" value="Transket_pyr"/>
    <property type="match status" value="1"/>
</dbReference>
<sequence length="315" mass="33961">MKDAHVFSHYKEAVIGAVVDLAAEHPEIVFLDADLSSCIGSTTFQKNYPDRFFNCGIAEANMAGVAAGLASMGLVPFIHSFGCFASRRDYDQLFISVGYTHQTVHVIGSDPGITAQYNGGTHMPFEDIALMRQIPGMVIIEPSDAQSLYELTLQVYANGHSSYIRTPRKGICYRYSPEDKIELGKGIELRDGKDIAIIATGALMVDAAIAAADALKAKGINATVVDLHTIRPLDTELIERVACRTGHVLVCENGRYAGGIGEMIAYHLSQVHPVKMGFLNVGERFGEVGNLKYLSGAFGFTADGVVAKAEELLGK</sequence>
<dbReference type="SUPFAM" id="SSF52922">
    <property type="entry name" value="TK C-terminal domain-like"/>
    <property type="match status" value="1"/>
</dbReference>
<dbReference type="CDD" id="cd07033">
    <property type="entry name" value="TPP_PYR_DXS_TK_like"/>
    <property type="match status" value="1"/>
</dbReference>
<dbReference type="PANTHER" id="PTHR43825:SF1">
    <property type="entry name" value="TRANSKETOLASE-LIKE PYRIMIDINE-BINDING DOMAIN-CONTAINING PROTEIN"/>
    <property type="match status" value="1"/>
</dbReference>
<comment type="caution">
    <text evidence="5">The sequence shown here is derived from an EMBL/GenBank/DDBJ whole genome shotgun (WGS) entry which is preliminary data.</text>
</comment>
<dbReference type="Gene3D" id="3.40.50.920">
    <property type="match status" value="1"/>
</dbReference>
<feature type="domain" description="Transketolase-like pyrimidine-binding" evidence="4">
    <location>
        <begin position="8"/>
        <end position="174"/>
    </location>
</feature>
<organism evidence="5 6">
    <name type="scientific">Candidatus Ornithospirochaeta stercoripullorum</name>
    <dbReference type="NCBI Taxonomy" id="2840899"/>
    <lineage>
        <taxon>Bacteria</taxon>
        <taxon>Pseudomonadati</taxon>
        <taxon>Spirochaetota</taxon>
        <taxon>Spirochaetia</taxon>
        <taxon>Spirochaetales</taxon>
        <taxon>Spirochaetaceae</taxon>
        <taxon>Spirochaetaceae incertae sedis</taxon>
        <taxon>Candidatus Ornithospirochaeta</taxon>
    </lineage>
</organism>
<evidence type="ECO:0000259" key="4">
    <source>
        <dbReference type="SMART" id="SM00861"/>
    </source>
</evidence>
<evidence type="ECO:0000313" key="6">
    <source>
        <dbReference type="Proteomes" id="UP000823615"/>
    </source>
</evidence>
<evidence type="ECO:0000256" key="1">
    <source>
        <dbReference type="ARBA" id="ARBA00001964"/>
    </source>
</evidence>
<dbReference type="EMBL" id="JADIMT010000033">
    <property type="protein sequence ID" value="MBO8435764.1"/>
    <property type="molecule type" value="Genomic_DNA"/>
</dbReference>